<dbReference type="Gene3D" id="3.30.300.30">
    <property type="match status" value="1"/>
</dbReference>
<dbReference type="Gene3D" id="3.40.50.12780">
    <property type="entry name" value="N-terminal domain of ligase-like"/>
    <property type="match status" value="1"/>
</dbReference>
<dbReference type="NCBIfam" id="NF006020">
    <property type="entry name" value="PRK08162.1"/>
    <property type="match status" value="1"/>
</dbReference>
<keyword evidence="6" id="KW-1185">Reference proteome</keyword>
<dbReference type="Pfam" id="PF13193">
    <property type="entry name" value="AMP-binding_C"/>
    <property type="match status" value="1"/>
</dbReference>
<dbReference type="InterPro" id="IPR020845">
    <property type="entry name" value="AMP-binding_CS"/>
</dbReference>
<organism evidence="5 6">
    <name type="scientific">Papaver atlanticum</name>
    <dbReference type="NCBI Taxonomy" id="357466"/>
    <lineage>
        <taxon>Eukaryota</taxon>
        <taxon>Viridiplantae</taxon>
        <taxon>Streptophyta</taxon>
        <taxon>Embryophyta</taxon>
        <taxon>Tracheophyta</taxon>
        <taxon>Spermatophyta</taxon>
        <taxon>Magnoliopsida</taxon>
        <taxon>Ranunculales</taxon>
        <taxon>Papaveraceae</taxon>
        <taxon>Papaveroideae</taxon>
        <taxon>Papaver</taxon>
    </lineage>
</organism>
<dbReference type="PROSITE" id="PS00455">
    <property type="entry name" value="AMP_BINDING"/>
    <property type="match status" value="1"/>
</dbReference>
<feature type="domain" description="AMP-binding enzyme C-terminal" evidence="4">
    <location>
        <begin position="454"/>
        <end position="530"/>
    </location>
</feature>
<reference evidence="5" key="1">
    <citation type="submission" date="2022-04" db="EMBL/GenBank/DDBJ databases">
        <title>A functionally conserved STORR gene fusion in Papaver species that diverged 16.8 million years ago.</title>
        <authorList>
            <person name="Catania T."/>
        </authorList>
    </citation>
    <scope>NUCLEOTIDE SEQUENCE</scope>
    <source>
        <strain evidence="5">S-188037</strain>
    </source>
</reference>
<protein>
    <recommendedName>
        <fullName evidence="7">4-coumarate--CoA ligase</fullName>
    </recommendedName>
</protein>
<gene>
    <name evidence="5" type="ORF">MKW98_016454</name>
</gene>
<evidence type="ECO:0000313" key="6">
    <source>
        <dbReference type="Proteomes" id="UP001202328"/>
    </source>
</evidence>
<dbReference type="InterPro" id="IPR045851">
    <property type="entry name" value="AMP-bd_C_sf"/>
</dbReference>
<dbReference type="Proteomes" id="UP001202328">
    <property type="component" value="Unassembled WGS sequence"/>
</dbReference>
<dbReference type="Pfam" id="PF00501">
    <property type="entry name" value="AMP-binding"/>
    <property type="match status" value="1"/>
</dbReference>
<evidence type="ECO:0000259" key="4">
    <source>
        <dbReference type="Pfam" id="PF13193"/>
    </source>
</evidence>
<dbReference type="InterPro" id="IPR042099">
    <property type="entry name" value="ANL_N_sf"/>
</dbReference>
<sequence length="552" mass="60809">MDLLKPSPANSSPLTPLGFLERAATVYGDCTSIIYNKTAYTWKQTNRRCLQLASSLKSMGIQRGDVISVLSPNLPAMYELHFAVPMSGAILNTINTRLDAHALSVILRHSESKLVFVDFLSRSLILEAFSLLPSEIKSPSLIFITDDDVNSTLTADCFDLDFSYEGLINKGDPDFKWVRPNSELDPMVLNYTSGTTSSPKGVVHSQRGLFITTVDSLMDWSVPKQPVFLWTLAMFHSNGWSFPWGMAAVGGTNICLRKFDAASVYGLIRQHSVTHMCGAPVVLNMLANNPSKEPLSNRVQILTAGAPPPATVLYRIESLGFIVSHGYGLTETTGCVVSCAWKHEWDKFPATERARLKARQGVRTIGMTDIDVLDHESGFSVKRDGSSTGEIVLRGASILLGYFKDPEGTAKSLKKDGWFYTGDVGVMHPDGYIEIKDRSKDVIISGGENISSVEVESVLYSHPAINEAAVVARPDKFWGETPCAFVSLKSKLNKPSENEIIEFCRAKLPHYMVPKTIIFEESLPKTTTGKIQKFKLKSKAKNLGLTRAESRL</sequence>
<dbReference type="InterPro" id="IPR000873">
    <property type="entry name" value="AMP-dep_synth/lig_dom"/>
</dbReference>
<feature type="domain" description="AMP-dependent synthetase/ligase" evidence="3">
    <location>
        <begin position="20"/>
        <end position="403"/>
    </location>
</feature>
<comment type="caution">
    <text evidence="5">The sequence shown here is derived from an EMBL/GenBank/DDBJ whole genome shotgun (WGS) entry which is preliminary data.</text>
</comment>
<dbReference type="AlphaFoldDB" id="A0AAD4T6Q0"/>
<dbReference type="FunFam" id="3.30.300.30:FF:000008">
    <property type="entry name" value="2,3-dihydroxybenzoate-AMP ligase"/>
    <property type="match status" value="1"/>
</dbReference>
<dbReference type="CDD" id="cd12118">
    <property type="entry name" value="ttLC_FACS_AEE21_like"/>
    <property type="match status" value="1"/>
</dbReference>
<comment type="similarity">
    <text evidence="1">Belongs to the ATP-dependent AMP-binding enzyme family.</text>
</comment>
<evidence type="ECO:0000259" key="3">
    <source>
        <dbReference type="Pfam" id="PF00501"/>
    </source>
</evidence>
<dbReference type="GO" id="GO:0016874">
    <property type="term" value="F:ligase activity"/>
    <property type="evidence" value="ECO:0007669"/>
    <property type="project" value="UniProtKB-KW"/>
</dbReference>
<evidence type="ECO:0008006" key="7">
    <source>
        <dbReference type="Google" id="ProtNLM"/>
    </source>
</evidence>
<evidence type="ECO:0000256" key="2">
    <source>
        <dbReference type="ARBA" id="ARBA00022598"/>
    </source>
</evidence>
<evidence type="ECO:0000256" key="1">
    <source>
        <dbReference type="ARBA" id="ARBA00006432"/>
    </source>
</evidence>
<accession>A0AAD4T6Q0</accession>
<dbReference type="InterPro" id="IPR025110">
    <property type="entry name" value="AMP-bd_C"/>
</dbReference>
<dbReference type="PANTHER" id="PTHR43859">
    <property type="entry name" value="ACYL-ACTIVATING ENZYME"/>
    <property type="match status" value="1"/>
</dbReference>
<proteinExistence type="inferred from homology"/>
<keyword evidence="2" id="KW-0436">Ligase</keyword>
<evidence type="ECO:0000313" key="5">
    <source>
        <dbReference type="EMBL" id="KAI3944224.1"/>
    </source>
</evidence>
<dbReference type="EMBL" id="JAJJMB010004060">
    <property type="protein sequence ID" value="KAI3944224.1"/>
    <property type="molecule type" value="Genomic_DNA"/>
</dbReference>
<dbReference type="PANTHER" id="PTHR43859:SF57">
    <property type="entry name" value="ACYL-ACTIVATING ENZYME 8-RELATED"/>
    <property type="match status" value="1"/>
</dbReference>
<dbReference type="SUPFAM" id="SSF56801">
    <property type="entry name" value="Acetyl-CoA synthetase-like"/>
    <property type="match status" value="1"/>
</dbReference>
<name>A0AAD4T6Q0_9MAGN</name>